<comment type="caution">
    <text evidence="1">The sequence shown here is derived from an EMBL/GenBank/DDBJ whole genome shotgun (WGS) entry which is preliminary data.</text>
</comment>
<dbReference type="EMBL" id="JAODAN010000009">
    <property type="protein sequence ID" value="KAK1921955.1"/>
    <property type="molecule type" value="Genomic_DNA"/>
</dbReference>
<keyword evidence="2" id="KW-1185">Reference proteome</keyword>
<accession>A0AAD9FJV1</accession>
<dbReference type="Proteomes" id="UP001182556">
    <property type="component" value="Unassembled WGS sequence"/>
</dbReference>
<protein>
    <submittedName>
        <fullName evidence="1">Uncharacterized protein</fullName>
    </submittedName>
</protein>
<sequence length="101" mass="10935">MSTAKKPVAMQPGLAYIHVTSAQPPSTITSALSAHSQYHLEYLGPVGELEGEHIFQVQRPDGGVVPRSELPEDVLSAIKTVQGVKGAKVLETKQRAKRDEF</sequence>
<reference evidence="1" key="1">
    <citation type="submission" date="2023-02" db="EMBL/GenBank/DDBJ databases">
        <title>Identification and recombinant expression of a fungal hydrolase from Papiliotrema laurentii that hydrolyzes apple cutin and clears colloidal polyester polyurethane.</title>
        <authorList>
            <consortium name="DOE Joint Genome Institute"/>
            <person name="Roman V.A."/>
            <person name="Bojanowski C."/>
            <person name="Crable B.R."/>
            <person name="Wagner D.N."/>
            <person name="Hung C.S."/>
            <person name="Nadeau L.J."/>
            <person name="Schratz L."/>
            <person name="Haridas S."/>
            <person name="Pangilinan J."/>
            <person name="Lipzen A."/>
            <person name="Na H."/>
            <person name="Yan M."/>
            <person name="Ng V."/>
            <person name="Grigoriev I.V."/>
            <person name="Spatafora J.W."/>
            <person name="Barlow D."/>
            <person name="Biffinger J."/>
            <person name="Kelley-Loughnane N."/>
            <person name="Varaljay V.A."/>
            <person name="Crookes-Goodson W.J."/>
        </authorList>
    </citation>
    <scope>NUCLEOTIDE SEQUENCE</scope>
    <source>
        <strain evidence="1">5307AH</strain>
    </source>
</reference>
<evidence type="ECO:0000313" key="1">
    <source>
        <dbReference type="EMBL" id="KAK1921955.1"/>
    </source>
</evidence>
<proteinExistence type="predicted"/>
<gene>
    <name evidence="1" type="ORF">DB88DRAFT_375357</name>
</gene>
<name>A0AAD9FJV1_PAPLA</name>
<evidence type="ECO:0000313" key="2">
    <source>
        <dbReference type="Proteomes" id="UP001182556"/>
    </source>
</evidence>
<dbReference type="AlphaFoldDB" id="A0AAD9FJV1"/>
<organism evidence="1 2">
    <name type="scientific">Papiliotrema laurentii</name>
    <name type="common">Cryptococcus laurentii</name>
    <dbReference type="NCBI Taxonomy" id="5418"/>
    <lineage>
        <taxon>Eukaryota</taxon>
        <taxon>Fungi</taxon>
        <taxon>Dikarya</taxon>
        <taxon>Basidiomycota</taxon>
        <taxon>Agaricomycotina</taxon>
        <taxon>Tremellomycetes</taxon>
        <taxon>Tremellales</taxon>
        <taxon>Rhynchogastremaceae</taxon>
        <taxon>Papiliotrema</taxon>
    </lineage>
</organism>